<gene>
    <name evidence="1" type="ORF">C9I98_26285</name>
</gene>
<proteinExistence type="predicted"/>
<reference evidence="1 2" key="1">
    <citation type="submission" date="2018-01" db="EMBL/GenBank/DDBJ databases">
        <title>Whole genome sequencing of Histamine producing bacteria.</title>
        <authorList>
            <person name="Butler K."/>
        </authorList>
    </citation>
    <scope>NUCLEOTIDE SEQUENCE [LARGE SCALE GENOMIC DNA]</scope>
    <source>
        <strain evidence="1 2">DSM 100436</strain>
    </source>
</reference>
<dbReference type="Proteomes" id="UP000241771">
    <property type="component" value="Unassembled WGS sequence"/>
</dbReference>
<accession>A0A2T3N781</accession>
<name>A0A2T3N781_9GAMM</name>
<keyword evidence="2" id="KW-1185">Reference proteome</keyword>
<comment type="caution">
    <text evidence="1">The sequence shown here is derived from an EMBL/GenBank/DDBJ whole genome shotgun (WGS) entry which is preliminary data.</text>
</comment>
<sequence length="373" mass="43401">MVNNDWSVAYREVHLIGGAYAINDPNEKDKVYIFPNSLDGQQAVLTIPSYSKLFYAIKKLKISKIVGVEFLNHVNQIDGISPTEWRAYSSYKSNNWAHIEACWQWGDISFEAYKCKNGHLWDLSKRIQHQITTLNNSLQQLSLTYRRQLNSKVADGFEDNERFENGYSSYIYDSFQHFLFDACMLRDYIAEFVFHYVVPLDVKSGEKHMTTTSKIYNKYYKNREVSSDYETYFKNICSSNGWLNELGVYRDLVMHACPLSMPKQRVWIRTGTIELLGNKLLPQIIAPIPKKPLDLKNERNSFKYFSDFERQANAFFNQANDEEESIDILSYAIDVMDNFSKLLWLTIEQSPLKGIQQTFGPHNIIGNVRTIVS</sequence>
<evidence type="ECO:0000313" key="2">
    <source>
        <dbReference type="Proteomes" id="UP000241771"/>
    </source>
</evidence>
<organism evidence="1 2">
    <name type="scientific">Photobacterium sanctipauli</name>
    <dbReference type="NCBI Taxonomy" id="1342794"/>
    <lineage>
        <taxon>Bacteria</taxon>
        <taxon>Pseudomonadati</taxon>
        <taxon>Pseudomonadota</taxon>
        <taxon>Gammaproteobacteria</taxon>
        <taxon>Vibrionales</taxon>
        <taxon>Vibrionaceae</taxon>
        <taxon>Photobacterium</taxon>
    </lineage>
</organism>
<evidence type="ECO:0000313" key="1">
    <source>
        <dbReference type="EMBL" id="PSW08751.1"/>
    </source>
</evidence>
<dbReference type="RefSeq" id="WP_036827853.1">
    <property type="nucleotide sequence ID" value="NZ_JGVO01000904.1"/>
</dbReference>
<dbReference type="EMBL" id="PYMA01000039">
    <property type="protein sequence ID" value="PSW08751.1"/>
    <property type="molecule type" value="Genomic_DNA"/>
</dbReference>
<dbReference type="AlphaFoldDB" id="A0A2T3N781"/>
<dbReference type="OrthoDB" id="6777010at2"/>
<protein>
    <submittedName>
        <fullName evidence="1">Uncharacterized protein</fullName>
    </submittedName>
</protein>